<proteinExistence type="predicted"/>
<dbReference type="AlphaFoldDB" id="A0A8S8Z9T1"/>
<protein>
    <submittedName>
        <fullName evidence="2">Uncharacterized protein</fullName>
    </submittedName>
</protein>
<sequence>MHSQKIPLMTVPRRFHPSLRPPLP</sequence>
<dbReference type="EMBL" id="NMPR01000297">
    <property type="protein sequence ID" value="KAA8623914.1"/>
    <property type="molecule type" value="Genomic_DNA"/>
</dbReference>
<evidence type="ECO:0000313" key="3">
    <source>
        <dbReference type="Proteomes" id="UP000433876"/>
    </source>
</evidence>
<gene>
    <name evidence="2" type="ORF">SMACR_08395</name>
</gene>
<dbReference type="Proteomes" id="UP000433876">
    <property type="component" value="Unassembled WGS sequence"/>
</dbReference>
<name>A0A8S8Z9T1_SORMA</name>
<reference evidence="2 3" key="1">
    <citation type="submission" date="2017-07" db="EMBL/GenBank/DDBJ databases">
        <title>Genome sequence of the Sordaria macrospora wild type strain R19027.</title>
        <authorList>
            <person name="Nowrousian M."/>
            <person name="Teichert I."/>
            <person name="Kueck U."/>
        </authorList>
    </citation>
    <scope>NUCLEOTIDE SEQUENCE [LARGE SCALE GENOMIC DNA]</scope>
    <source>
        <strain evidence="2 3">R19027</strain>
        <tissue evidence="2">Mycelium</tissue>
    </source>
</reference>
<organism evidence="2 3">
    <name type="scientific">Sordaria macrospora</name>
    <dbReference type="NCBI Taxonomy" id="5147"/>
    <lineage>
        <taxon>Eukaryota</taxon>
        <taxon>Fungi</taxon>
        <taxon>Dikarya</taxon>
        <taxon>Ascomycota</taxon>
        <taxon>Pezizomycotina</taxon>
        <taxon>Sordariomycetes</taxon>
        <taxon>Sordariomycetidae</taxon>
        <taxon>Sordariales</taxon>
        <taxon>Sordariaceae</taxon>
        <taxon>Sordaria</taxon>
    </lineage>
</organism>
<evidence type="ECO:0000256" key="1">
    <source>
        <dbReference type="SAM" id="MobiDB-lite"/>
    </source>
</evidence>
<evidence type="ECO:0000313" key="2">
    <source>
        <dbReference type="EMBL" id="KAA8623914.1"/>
    </source>
</evidence>
<comment type="caution">
    <text evidence="2">The sequence shown here is derived from an EMBL/GenBank/DDBJ whole genome shotgun (WGS) entry which is preliminary data.</text>
</comment>
<accession>A0A8S8Z9T1</accession>
<feature type="region of interest" description="Disordered" evidence="1">
    <location>
        <begin position="1"/>
        <end position="24"/>
    </location>
</feature>